<dbReference type="SUPFAM" id="SSF52540">
    <property type="entry name" value="P-loop containing nucleoside triphosphate hydrolases"/>
    <property type="match status" value="2"/>
</dbReference>
<dbReference type="InterPro" id="IPR013020">
    <property type="entry name" value="Rad3/Chl1-like"/>
</dbReference>
<dbReference type="InterPro" id="IPR045028">
    <property type="entry name" value="DinG/Rad3-like"/>
</dbReference>
<proteinExistence type="inferred from homology"/>
<keyword evidence="6" id="KW-0378">Hydrolase</keyword>
<keyword evidence="11" id="KW-0413">Isomerase</keyword>
<dbReference type="InterPro" id="IPR006555">
    <property type="entry name" value="ATP-dep_Helicase_C"/>
</dbReference>
<dbReference type="GO" id="GO:0005634">
    <property type="term" value="C:nucleus"/>
    <property type="evidence" value="ECO:0007669"/>
    <property type="project" value="UniProtKB-SubCell"/>
</dbReference>
<dbReference type="GO" id="GO:0046872">
    <property type="term" value="F:metal ion binding"/>
    <property type="evidence" value="ECO:0007669"/>
    <property type="project" value="UniProtKB-KW"/>
</dbReference>
<evidence type="ECO:0000259" key="13">
    <source>
        <dbReference type="PROSITE" id="PS51193"/>
    </source>
</evidence>
<feature type="domain" description="Helicase ATP-binding" evidence="13">
    <location>
        <begin position="32"/>
        <end position="427"/>
    </location>
</feature>
<evidence type="ECO:0000256" key="12">
    <source>
        <dbReference type="ARBA" id="ARBA00023242"/>
    </source>
</evidence>
<evidence type="ECO:0000256" key="2">
    <source>
        <dbReference type="ARBA" id="ARBA00004123"/>
    </source>
</evidence>
<organism evidence="14 15">
    <name type="scientific">Trichuris trichiura</name>
    <name type="common">Whipworm</name>
    <name type="synonym">Trichocephalus trichiurus</name>
    <dbReference type="NCBI Taxonomy" id="36087"/>
    <lineage>
        <taxon>Eukaryota</taxon>
        <taxon>Metazoa</taxon>
        <taxon>Ecdysozoa</taxon>
        <taxon>Nematoda</taxon>
        <taxon>Enoplea</taxon>
        <taxon>Dorylaimia</taxon>
        <taxon>Trichinellida</taxon>
        <taxon>Trichuridae</taxon>
        <taxon>Trichuris</taxon>
    </lineage>
</organism>
<keyword evidence="10" id="KW-0411">Iron-sulfur</keyword>
<keyword evidence="15" id="KW-1185">Reference proteome</keyword>
<dbReference type="STRING" id="36087.A0A077Z9S7"/>
<name>A0A077Z9S7_TRITR</name>
<keyword evidence="7 14" id="KW-0347">Helicase</keyword>
<evidence type="ECO:0000256" key="8">
    <source>
        <dbReference type="ARBA" id="ARBA00022840"/>
    </source>
</evidence>
<evidence type="ECO:0000256" key="4">
    <source>
        <dbReference type="ARBA" id="ARBA00022723"/>
    </source>
</evidence>
<dbReference type="SMART" id="SM00491">
    <property type="entry name" value="HELICc2"/>
    <property type="match status" value="1"/>
</dbReference>
<gene>
    <name evidence="14" type="ORF">TTRE_0000481401</name>
</gene>
<dbReference type="Pfam" id="PF13307">
    <property type="entry name" value="Helicase_C_2"/>
    <property type="match status" value="1"/>
</dbReference>
<evidence type="ECO:0000313" key="14">
    <source>
        <dbReference type="EMBL" id="CDW56534.1"/>
    </source>
</evidence>
<dbReference type="PROSITE" id="PS51193">
    <property type="entry name" value="HELICASE_ATP_BIND_2"/>
    <property type="match status" value="1"/>
</dbReference>
<dbReference type="GO" id="GO:0051536">
    <property type="term" value="F:iron-sulfur cluster binding"/>
    <property type="evidence" value="ECO:0007669"/>
    <property type="project" value="UniProtKB-KW"/>
</dbReference>
<keyword evidence="9" id="KW-0408">Iron</keyword>
<evidence type="ECO:0000313" key="15">
    <source>
        <dbReference type="Proteomes" id="UP000030665"/>
    </source>
</evidence>
<dbReference type="Proteomes" id="UP000030665">
    <property type="component" value="Unassembled WGS sequence"/>
</dbReference>
<dbReference type="GO" id="GO:0003677">
    <property type="term" value="F:DNA binding"/>
    <property type="evidence" value="ECO:0007669"/>
    <property type="project" value="InterPro"/>
</dbReference>
<dbReference type="GO" id="GO:0034085">
    <property type="term" value="P:establishment of sister chromatid cohesion"/>
    <property type="evidence" value="ECO:0007669"/>
    <property type="project" value="TreeGrafter"/>
</dbReference>
<dbReference type="InterPro" id="IPR014013">
    <property type="entry name" value="Helic_SF1/SF2_ATP-bd_DinG/Rad3"/>
</dbReference>
<dbReference type="GO" id="GO:0006139">
    <property type="term" value="P:nucleobase-containing compound metabolic process"/>
    <property type="evidence" value="ECO:0007669"/>
    <property type="project" value="InterPro"/>
</dbReference>
<evidence type="ECO:0000256" key="6">
    <source>
        <dbReference type="ARBA" id="ARBA00022801"/>
    </source>
</evidence>
<evidence type="ECO:0000256" key="7">
    <source>
        <dbReference type="ARBA" id="ARBA00022806"/>
    </source>
</evidence>
<dbReference type="Pfam" id="PF06733">
    <property type="entry name" value="DEAD_2"/>
    <property type="match status" value="1"/>
</dbReference>
<comment type="cofactor">
    <cofactor evidence="1">
        <name>[4Fe-4S] cluster</name>
        <dbReference type="ChEBI" id="CHEBI:49883"/>
    </cofactor>
</comment>
<evidence type="ECO:0000256" key="1">
    <source>
        <dbReference type="ARBA" id="ARBA00001966"/>
    </source>
</evidence>
<dbReference type="NCBIfam" id="TIGR00604">
    <property type="entry name" value="rad3"/>
    <property type="match status" value="1"/>
</dbReference>
<dbReference type="PANTHER" id="PTHR11472:SF41">
    <property type="entry name" value="ATP-DEPENDENT DNA HELICASE DDX11-RELATED"/>
    <property type="match status" value="1"/>
</dbReference>
<dbReference type="SMART" id="SM00488">
    <property type="entry name" value="DEXDc2"/>
    <property type="match status" value="1"/>
</dbReference>
<sequence>MTDFDDDKEFEQFLNEHEELKRMCDAGVACSLPEEFGCLIEPYENQKMFMRTLYATLLKGNVAIMESPTGTGKSLSLLCGSLTWLRDARRQIELDLQCAIEKNKKIIQQPSGSNWLEEHAEKDQAKIVVEQSTDRLNKIRLARKRLDQVKTDLNVYKNASLKRKKTVLSVCLSDQSECENDSDDILLNDDLDKNEVPVAMLEDETSDVYRVTPQIFYSSRTHSQLAQFAKEIKKTAYADSTHVVTIASRQSLCINDSVLRLKNPVLMNEKCLLLQNYSSKKHKDAGDSSSRCKSRCPFLRQEGVKQLAEESLCIGDIEEIVNRGKEIQACPYYATRDAVNLADLILMPYQVLMQKDTRKIFGLSLTDNVVIVDEAHNLLETVESIHGFEISSGQLSQAKIALCSYLSKFRSRFSAKILMHVQQLQSLVDLSTKCLLSDGELPFAQTSVRCFGMSDFIAHVGIEAINCFVLANFMDETNLCRKMRGFLKSIQLDGTEVTENVFYAIRSYIGCLTNRVGDGRFLIDKRPKTESGKIIKFILLNPAVCIDDVLKEARAVVLTGGTMEPVRELYDRLFIPLGVPMSRITHLSCSHVVPDSSILPLVITNGPLGHKMEFTYSSRCAPQLLDDLCKLLLRLSGIVPGGIVCFFSSYEYEQIVSERLKTSGILDQLQTHKQLFREPRKANEINELLLNYGDAISSSNGAILFAVVGGKMSEGINFSDNLCRCVVIIGMPYPNRFSLELQEKMNYLNSLFNSGQEYYEDLCFKAINQSVGRAIRHSKDFASLVFLDCRYSNKAYWKKLPSWLEHLICIPASFSEACTALVNFYAAFNKH</sequence>
<accession>A0A077Z9S7</accession>
<dbReference type="GO" id="GO:0003678">
    <property type="term" value="F:DNA helicase activity"/>
    <property type="evidence" value="ECO:0007669"/>
    <property type="project" value="InterPro"/>
</dbReference>
<dbReference type="CDD" id="cd18788">
    <property type="entry name" value="SF2_C_XPD"/>
    <property type="match status" value="1"/>
</dbReference>
<reference evidence="14" key="1">
    <citation type="submission" date="2014-01" db="EMBL/GenBank/DDBJ databases">
        <authorList>
            <person name="Aslett M."/>
        </authorList>
    </citation>
    <scope>NUCLEOTIDE SEQUENCE</scope>
</reference>
<dbReference type="OrthoDB" id="267079at2759"/>
<dbReference type="EMBL" id="HG806050">
    <property type="protein sequence ID" value="CDW56534.1"/>
    <property type="molecule type" value="Genomic_DNA"/>
</dbReference>
<dbReference type="PANTHER" id="PTHR11472">
    <property type="entry name" value="DNA REPAIR DEAD HELICASE RAD3/XP-D SUBFAMILY MEMBER"/>
    <property type="match status" value="1"/>
</dbReference>
<comment type="similarity">
    <text evidence="3">Belongs to the DEAD box helicase family. DEAH subfamily. DDX11/CHL1 sub-subfamily.</text>
</comment>
<dbReference type="AlphaFoldDB" id="A0A077Z9S7"/>
<dbReference type="InterPro" id="IPR010614">
    <property type="entry name" value="RAD3-like_helicase_DEAD"/>
</dbReference>
<protein>
    <submittedName>
        <fullName evidence="14">Helicase C 2 and DEAD 2 domain containing protein</fullName>
    </submittedName>
</protein>
<keyword evidence="4" id="KW-0479">Metal-binding</keyword>
<dbReference type="GO" id="GO:0016818">
    <property type="term" value="F:hydrolase activity, acting on acid anhydrides, in phosphorus-containing anhydrides"/>
    <property type="evidence" value="ECO:0007669"/>
    <property type="project" value="InterPro"/>
</dbReference>
<dbReference type="GO" id="GO:0005524">
    <property type="term" value="F:ATP binding"/>
    <property type="evidence" value="ECO:0007669"/>
    <property type="project" value="UniProtKB-KW"/>
</dbReference>
<evidence type="ECO:0000256" key="10">
    <source>
        <dbReference type="ARBA" id="ARBA00023014"/>
    </source>
</evidence>
<keyword evidence="8" id="KW-0067">ATP-binding</keyword>
<keyword evidence="5" id="KW-0547">Nucleotide-binding</keyword>
<comment type="subcellular location">
    <subcellularLocation>
        <location evidence="2">Nucleus</location>
    </subcellularLocation>
</comment>
<evidence type="ECO:0000256" key="9">
    <source>
        <dbReference type="ARBA" id="ARBA00023004"/>
    </source>
</evidence>
<dbReference type="Gene3D" id="3.40.50.300">
    <property type="entry name" value="P-loop containing nucleotide triphosphate hydrolases"/>
    <property type="match status" value="3"/>
</dbReference>
<evidence type="ECO:0000256" key="3">
    <source>
        <dbReference type="ARBA" id="ARBA00008435"/>
    </source>
</evidence>
<dbReference type="InterPro" id="IPR006554">
    <property type="entry name" value="Helicase-like_DEXD_c2"/>
</dbReference>
<dbReference type="InterPro" id="IPR027417">
    <property type="entry name" value="P-loop_NTPase"/>
</dbReference>
<reference evidence="14" key="2">
    <citation type="submission" date="2014-03" db="EMBL/GenBank/DDBJ databases">
        <title>The whipworm genome and dual-species transcriptomics of an intimate host-pathogen interaction.</title>
        <authorList>
            <person name="Foth B.J."/>
            <person name="Tsai I.J."/>
            <person name="Reid A.J."/>
            <person name="Bancroft A.J."/>
            <person name="Nichol S."/>
            <person name="Tracey A."/>
            <person name="Holroyd N."/>
            <person name="Cotton J.A."/>
            <person name="Stanley E.J."/>
            <person name="Zarowiecki M."/>
            <person name="Liu J.Z."/>
            <person name="Huckvale T."/>
            <person name="Cooper P.J."/>
            <person name="Grencis R.K."/>
            <person name="Berriman M."/>
        </authorList>
    </citation>
    <scope>NUCLEOTIDE SEQUENCE [LARGE SCALE GENOMIC DNA]</scope>
</reference>
<evidence type="ECO:0000256" key="5">
    <source>
        <dbReference type="ARBA" id="ARBA00022741"/>
    </source>
</evidence>
<keyword evidence="12" id="KW-0539">Nucleus</keyword>
<evidence type="ECO:0000256" key="11">
    <source>
        <dbReference type="ARBA" id="ARBA00023235"/>
    </source>
</evidence>